<protein>
    <recommendedName>
        <fullName evidence="3">Tetratricopeptide TPR_1 repeat-containing protein</fullName>
    </recommendedName>
</protein>
<evidence type="ECO:0008006" key="3">
    <source>
        <dbReference type="Google" id="ProtNLM"/>
    </source>
</evidence>
<dbReference type="Proteomes" id="UP000437131">
    <property type="component" value="Unassembled WGS sequence"/>
</dbReference>
<gene>
    <name evidence="1" type="ORF">GGC33_17245</name>
</gene>
<dbReference type="Gene3D" id="1.25.40.10">
    <property type="entry name" value="Tetratricopeptide repeat domain"/>
    <property type="match status" value="1"/>
</dbReference>
<evidence type="ECO:0000313" key="2">
    <source>
        <dbReference type="Proteomes" id="UP000437131"/>
    </source>
</evidence>
<dbReference type="EMBL" id="WMIA01000041">
    <property type="protein sequence ID" value="MTF40655.1"/>
    <property type="molecule type" value="Genomic_DNA"/>
</dbReference>
<reference evidence="1 2" key="1">
    <citation type="submission" date="2019-11" db="EMBL/GenBank/DDBJ databases">
        <title>Isolation of a new High Light Tolerant Cyanobacteria.</title>
        <authorList>
            <person name="Dobson Z."/>
            <person name="Vaughn N."/>
            <person name="Vaughn M."/>
            <person name="Fromme P."/>
            <person name="Mazor Y."/>
        </authorList>
    </citation>
    <scope>NUCLEOTIDE SEQUENCE [LARGE SCALE GENOMIC DNA]</scope>
    <source>
        <strain evidence="1 2">0216</strain>
    </source>
</reference>
<dbReference type="RefSeq" id="WP_155084726.1">
    <property type="nucleotide sequence ID" value="NZ_WMIA01000041.1"/>
</dbReference>
<organism evidence="1 2">
    <name type="scientific">Cyanobacterium aponinum 0216</name>
    <dbReference type="NCBI Taxonomy" id="2676140"/>
    <lineage>
        <taxon>Bacteria</taxon>
        <taxon>Bacillati</taxon>
        <taxon>Cyanobacteriota</taxon>
        <taxon>Cyanophyceae</taxon>
        <taxon>Oscillatoriophycideae</taxon>
        <taxon>Chroococcales</taxon>
        <taxon>Geminocystaceae</taxon>
        <taxon>Cyanobacterium</taxon>
    </lineage>
</organism>
<accession>A0A844H2T8</accession>
<evidence type="ECO:0000313" key="1">
    <source>
        <dbReference type="EMBL" id="MTF40655.1"/>
    </source>
</evidence>
<dbReference type="InterPro" id="IPR019734">
    <property type="entry name" value="TPR_rpt"/>
</dbReference>
<dbReference type="AlphaFoldDB" id="A0A844H2T8"/>
<dbReference type="SUPFAM" id="SSF48452">
    <property type="entry name" value="TPR-like"/>
    <property type="match status" value="1"/>
</dbReference>
<dbReference type="InterPro" id="IPR011990">
    <property type="entry name" value="TPR-like_helical_dom_sf"/>
</dbReference>
<name>A0A844H2T8_9CHRO</name>
<dbReference type="Pfam" id="PF13181">
    <property type="entry name" value="TPR_8"/>
    <property type="match status" value="1"/>
</dbReference>
<sequence>MLRLGTSFAIYVNKAILLDNNYGLAYYNRGLLYEQLGYLDKAKLDLEKGTGLLKK</sequence>
<proteinExistence type="predicted"/>
<comment type="caution">
    <text evidence="1">The sequence shown here is derived from an EMBL/GenBank/DDBJ whole genome shotgun (WGS) entry which is preliminary data.</text>
</comment>